<reference evidence="1" key="2">
    <citation type="submission" date="2019-01" db="UniProtKB">
        <authorList>
            <consortium name="EnsemblPlants"/>
        </authorList>
    </citation>
    <scope>IDENTIFICATION</scope>
    <source>
        <strain evidence="1">cv. Heinz 1706</strain>
    </source>
</reference>
<evidence type="ECO:0000313" key="1">
    <source>
        <dbReference type="EnsemblPlants" id="Solyc01g005795.1.1"/>
    </source>
</evidence>
<dbReference type="Proteomes" id="UP000004994">
    <property type="component" value="Chromosome 1"/>
</dbReference>
<sequence length="26" mass="3409">MKLMVFLQNRRREERITRMEHFVLFK</sequence>
<organism evidence="1">
    <name type="scientific">Solanum lycopersicum</name>
    <name type="common">Tomato</name>
    <name type="synonym">Lycopersicon esculentum</name>
    <dbReference type="NCBI Taxonomy" id="4081"/>
    <lineage>
        <taxon>Eukaryota</taxon>
        <taxon>Viridiplantae</taxon>
        <taxon>Streptophyta</taxon>
        <taxon>Embryophyta</taxon>
        <taxon>Tracheophyta</taxon>
        <taxon>Spermatophyta</taxon>
        <taxon>Magnoliopsida</taxon>
        <taxon>eudicotyledons</taxon>
        <taxon>Gunneridae</taxon>
        <taxon>Pentapetalae</taxon>
        <taxon>asterids</taxon>
        <taxon>lamiids</taxon>
        <taxon>Solanales</taxon>
        <taxon>Solanaceae</taxon>
        <taxon>Solanoideae</taxon>
        <taxon>Solaneae</taxon>
        <taxon>Solanum</taxon>
        <taxon>Solanum subgen. Lycopersicon</taxon>
    </lineage>
</organism>
<dbReference type="InParanoid" id="A0A3Q7E7S1"/>
<dbReference type="EnsemblPlants" id="Solyc01g005795.1.1">
    <property type="protein sequence ID" value="Solyc01g005795.1.1"/>
    <property type="gene ID" value="Solyc01g005795.1"/>
</dbReference>
<name>A0A3Q7E7S1_SOLLC</name>
<proteinExistence type="predicted"/>
<accession>A0A3Q7E7S1</accession>
<evidence type="ECO:0000313" key="2">
    <source>
        <dbReference type="Proteomes" id="UP000004994"/>
    </source>
</evidence>
<protein>
    <submittedName>
        <fullName evidence="1">Uncharacterized protein</fullName>
    </submittedName>
</protein>
<dbReference type="Gramene" id="Solyc01g005795.1.1">
    <property type="protein sequence ID" value="Solyc01g005795.1.1"/>
    <property type="gene ID" value="Solyc01g005795.1"/>
</dbReference>
<reference evidence="1" key="1">
    <citation type="journal article" date="2012" name="Nature">
        <title>The tomato genome sequence provides insights into fleshy fruit evolution.</title>
        <authorList>
            <consortium name="Tomato Genome Consortium"/>
        </authorList>
    </citation>
    <scope>NUCLEOTIDE SEQUENCE [LARGE SCALE GENOMIC DNA]</scope>
    <source>
        <strain evidence="1">cv. Heinz 1706</strain>
    </source>
</reference>
<dbReference type="AlphaFoldDB" id="A0A3Q7E7S1"/>
<keyword evidence="2" id="KW-1185">Reference proteome</keyword>